<proteinExistence type="predicted"/>
<feature type="transmembrane region" description="Helical" evidence="1">
    <location>
        <begin position="203"/>
        <end position="228"/>
    </location>
</feature>
<evidence type="ECO:0008006" key="4">
    <source>
        <dbReference type="Google" id="ProtNLM"/>
    </source>
</evidence>
<reference evidence="2 3" key="1">
    <citation type="journal article" date="2020" name="G3 (Bethesda)">
        <title>CeMbio - The Caenorhabditis elegans Microbiome Resource.</title>
        <authorList>
            <person name="Dirksen P."/>
            <person name="Assie A."/>
            <person name="Zimmermann J."/>
            <person name="Zhang F."/>
            <person name="Tietje A.M."/>
            <person name="Marsh S.A."/>
            <person name="Felix M.A."/>
            <person name="Shapira M."/>
            <person name="Kaleta C."/>
            <person name="Schulenburg H."/>
            <person name="Samuel B."/>
        </authorList>
    </citation>
    <scope>NUCLEOTIDE SEQUENCE [LARGE SCALE GENOMIC DNA]</scope>
    <source>
        <strain evidence="2 3">BIGb0172</strain>
    </source>
</reference>
<evidence type="ECO:0000313" key="2">
    <source>
        <dbReference type="EMBL" id="QMV72072.1"/>
    </source>
</evidence>
<feature type="transmembrane region" description="Helical" evidence="1">
    <location>
        <begin position="40"/>
        <end position="71"/>
    </location>
</feature>
<evidence type="ECO:0000256" key="1">
    <source>
        <dbReference type="SAM" id="Phobius"/>
    </source>
</evidence>
<dbReference type="AlphaFoldDB" id="A0A7G5EDJ7"/>
<dbReference type="Proteomes" id="UP000515240">
    <property type="component" value="Chromosome"/>
</dbReference>
<keyword evidence="1" id="KW-1133">Transmembrane helix</keyword>
<protein>
    <recommendedName>
        <fullName evidence="4">DUF4013 domain-containing protein</fullName>
    </recommendedName>
</protein>
<evidence type="ECO:0000313" key="3">
    <source>
        <dbReference type="Proteomes" id="UP000515240"/>
    </source>
</evidence>
<organism evidence="2 3">
    <name type="scientific">Comamonas piscis</name>
    <dbReference type="NCBI Taxonomy" id="1562974"/>
    <lineage>
        <taxon>Bacteria</taxon>
        <taxon>Pseudomonadati</taxon>
        <taxon>Pseudomonadota</taxon>
        <taxon>Betaproteobacteria</taxon>
        <taxon>Burkholderiales</taxon>
        <taxon>Comamonadaceae</taxon>
        <taxon>Comamonas</taxon>
    </lineage>
</organism>
<feature type="transmembrane region" description="Helical" evidence="1">
    <location>
        <begin position="104"/>
        <end position="123"/>
    </location>
</feature>
<keyword evidence="1" id="KW-0472">Membrane</keyword>
<dbReference type="EMBL" id="CP058554">
    <property type="protein sequence ID" value="QMV72072.1"/>
    <property type="molecule type" value="Genomic_DNA"/>
</dbReference>
<keyword evidence="3" id="KW-1185">Reference proteome</keyword>
<dbReference type="KEGG" id="cpis:HS961_04050"/>
<gene>
    <name evidence="2" type="ORF">HS961_04050</name>
</gene>
<dbReference type="RefSeq" id="WP_182326496.1">
    <property type="nucleotide sequence ID" value="NZ_CP058554.1"/>
</dbReference>
<feature type="transmembrane region" description="Helical" evidence="1">
    <location>
        <begin position="161"/>
        <end position="183"/>
    </location>
</feature>
<feature type="transmembrane region" description="Helical" evidence="1">
    <location>
        <begin position="129"/>
        <end position="149"/>
    </location>
</feature>
<name>A0A7G5EDJ7_9BURK</name>
<accession>A0A7G5EDJ7</accession>
<keyword evidence="1" id="KW-0812">Transmembrane</keyword>
<sequence>MGPLRSPQQDDEVDSAQWVIEPFWRKLNSFFLFPLQRKPLLYALVLSLCAYMLMWGLLIGFAVAVGLLLAISRHAFKIAAYASHGVLDSNDYDDYPCDADLKVLPWKFFGVLLVHGFLIGMLARVSPGLAALGDLLSSFLIPATLMVLITSGSLRAAINPFMLLSTMGAIGLPYGLLCLFLFLLMQGVPMAFALLVTVMPQALLAPLLAFVVIYFNGVIAAMIGYVMYQNHADLGITPDKGPQAETGAPVLDPQAALAQRRDAQVAQLVQDGNMQAALAESREWQRSEPESLADQRRYHRVLKLSDKPDELARHAQSYIALLLQKQRSSDALEVWGSCYKRDKGFRLVNASHTLALAQTAWKRMQLPHTLALLHGFEKTYAGSDLVPQALELTVRVLKQGANKPDQAVRVFMRMKIRYPAHASTQEAAWILRDELPGEAQSPAAPA</sequence>